<keyword evidence="1" id="KW-1133">Transmembrane helix</keyword>
<evidence type="ECO:0000256" key="1">
    <source>
        <dbReference type="SAM" id="Phobius"/>
    </source>
</evidence>
<feature type="transmembrane region" description="Helical" evidence="1">
    <location>
        <begin position="160"/>
        <end position="178"/>
    </location>
</feature>
<gene>
    <name evidence="2" type="ORF">HGRIS_014458</name>
</gene>
<evidence type="ECO:0000313" key="2">
    <source>
        <dbReference type="EMBL" id="KAL0959177.1"/>
    </source>
</evidence>
<keyword evidence="3" id="KW-1185">Reference proteome</keyword>
<dbReference type="Proteomes" id="UP001556367">
    <property type="component" value="Unassembled WGS sequence"/>
</dbReference>
<feature type="transmembrane region" description="Helical" evidence="1">
    <location>
        <begin position="96"/>
        <end position="117"/>
    </location>
</feature>
<comment type="caution">
    <text evidence="2">The sequence shown here is derived from an EMBL/GenBank/DDBJ whole genome shotgun (WGS) entry which is preliminary data.</text>
</comment>
<accession>A0ABR3JVR6</accession>
<proteinExistence type="predicted"/>
<protein>
    <submittedName>
        <fullName evidence="2">Uncharacterized protein</fullName>
    </submittedName>
</protein>
<feature type="transmembrane region" description="Helical" evidence="1">
    <location>
        <begin position="49"/>
        <end position="68"/>
    </location>
</feature>
<keyword evidence="1" id="KW-0812">Transmembrane</keyword>
<feature type="transmembrane region" description="Helical" evidence="1">
    <location>
        <begin position="129"/>
        <end position="148"/>
    </location>
</feature>
<reference evidence="3" key="1">
    <citation type="submission" date="2024-06" db="EMBL/GenBank/DDBJ databases">
        <title>Multi-omics analyses provide insights into the biosynthesis of the anticancer antibiotic pleurotin in Hohenbuehelia grisea.</title>
        <authorList>
            <person name="Weaver J.A."/>
            <person name="Alberti F."/>
        </authorList>
    </citation>
    <scope>NUCLEOTIDE SEQUENCE [LARGE SCALE GENOMIC DNA]</scope>
    <source>
        <strain evidence="3">T-177</strain>
    </source>
</reference>
<evidence type="ECO:0000313" key="3">
    <source>
        <dbReference type="Proteomes" id="UP001556367"/>
    </source>
</evidence>
<keyword evidence="1" id="KW-0472">Membrane</keyword>
<name>A0ABR3JVR6_9AGAR</name>
<dbReference type="EMBL" id="JASNQZ010000003">
    <property type="protein sequence ID" value="KAL0959177.1"/>
    <property type="molecule type" value="Genomic_DNA"/>
</dbReference>
<sequence length="197" mass="21925">MDPQLFTMQGRTLADSEGMDAKETEPRTQKPITISSTKNVFTIQRAQRIYYRIFVTGYFNMITILGLLCHSRQCLSTSWSPNLDRQVCSACYPGDALSPVFIIFSATLTGGAYVQTMADGHLHDFRRRLCMVLCSTTLGSVVLVANYLTSQSRFSQVGKAEVMVLGIMVISAAQVTMISKVYRQLAVHFDTNEVSID</sequence>
<organism evidence="2 3">
    <name type="scientific">Hohenbuehelia grisea</name>
    <dbReference type="NCBI Taxonomy" id="104357"/>
    <lineage>
        <taxon>Eukaryota</taxon>
        <taxon>Fungi</taxon>
        <taxon>Dikarya</taxon>
        <taxon>Basidiomycota</taxon>
        <taxon>Agaricomycotina</taxon>
        <taxon>Agaricomycetes</taxon>
        <taxon>Agaricomycetidae</taxon>
        <taxon>Agaricales</taxon>
        <taxon>Pleurotineae</taxon>
        <taxon>Pleurotaceae</taxon>
        <taxon>Hohenbuehelia</taxon>
    </lineage>
</organism>